<accession>A0A6A6A993</accession>
<dbReference type="GeneID" id="54413708"/>
<name>A0A6A6A993_9PLEO</name>
<evidence type="ECO:0000313" key="2">
    <source>
        <dbReference type="Proteomes" id="UP000799771"/>
    </source>
</evidence>
<dbReference type="EMBL" id="ML977510">
    <property type="protein sequence ID" value="KAF2127763.1"/>
    <property type="molecule type" value="Genomic_DNA"/>
</dbReference>
<organism evidence="1 2">
    <name type="scientific">Dothidotthia symphoricarpi CBS 119687</name>
    <dbReference type="NCBI Taxonomy" id="1392245"/>
    <lineage>
        <taxon>Eukaryota</taxon>
        <taxon>Fungi</taxon>
        <taxon>Dikarya</taxon>
        <taxon>Ascomycota</taxon>
        <taxon>Pezizomycotina</taxon>
        <taxon>Dothideomycetes</taxon>
        <taxon>Pleosporomycetidae</taxon>
        <taxon>Pleosporales</taxon>
        <taxon>Dothidotthiaceae</taxon>
        <taxon>Dothidotthia</taxon>
    </lineage>
</organism>
<reference evidence="1" key="1">
    <citation type="journal article" date="2020" name="Stud. Mycol.">
        <title>101 Dothideomycetes genomes: a test case for predicting lifestyles and emergence of pathogens.</title>
        <authorList>
            <person name="Haridas S."/>
            <person name="Albert R."/>
            <person name="Binder M."/>
            <person name="Bloem J."/>
            <person name="Labutti K."/>
            <person name="Salamov A."/>
            <person name="Andreopoulos B."/>
            <person name="Baker S."/>
            <person name="Barry K."/>
            <person name="Bills G."/>
            <person name="Bluhm B."/>
            <person name="Cannon C."/>
            <person name="Castanera R."/>
            <person name="Culley D."/>
            <person name="Daum C."/>
            <person name="Ezra D."/>
            <person name="Gonzalez J."/>
            <person name="Henrissat B."/>
            <person name="Kuo A."/>
            <person name="Liang C."/>
            <person name="Lipzen A."/>
            <person name="Lutzoni F."/>
            <person name="Magnuson J."/>
            <person name="Mondo S."/>
            <person name="Nolan M."/>
            <person name="Ohm R."/>
            <person name="Pangilinan J."/>
            <person name="Park H.-J."/>
            <person name="Ramirez L."/>
            <person name="Alfaro M."/>
            <person name="Sun H."/>
            <person name="Tritt A."/>
            <person name="Yoshinaga Y."/>
            <person name="Zwiers L.-H."/>
            <person name="Turgeon B."/>
            <person name="Goodwin S."/>
            <person name="Spatafora J."/>
            <person name="Crous P."/>
            <person name="Grigoriev I."/>
        </authorList>
    </citation>
    <scope>NUCLEOTIDE SEQUENCE</scope>
    <source>
        <strain evidence="1">CBS 119687</strain>
    </source>
</reference>
<evidence type="ECO:0000313" key="1">
    <source>
        <dbReference type="EMBL" id="KAF2127763.1"/>
    </source>
</evidence>
<sequence length="191" mass="21114">MSLSFGFQVREDNNWMGHLGLTHRVLVVPPPRSSRRIHDKMLPDVGPIFLVSTSSVGDGHQFYMGMLSVNLTELVEYVFADVSKTTSDACQRTNHYSLVGSLSVFVTAPCHREEDFSQLCLHICQSQPTPPPNTVLGCIHCGSICYLIAILQTVSIAYCSSLTLLAKDDMLPDATLHKHKIIARISSNSHM</sequence>
<dbReference type="AlphaFoldDB" id="A0A6A6A993"/>
<gene>
    <name evidence="1" type="ORF">P153DRAFT_55039</name>
</gene>
<protein>
    <submittedName>
        <fullName evidence="1">Uncharacterized protein</fullName>
    </submittedName>
</protein>
<keyword evidence="2" id="KW-1185">Reference proteome</keyword>
<dbReference type="RefSeq" id="XP_033522152.1">
    <property type="nucleotide sequence ID" value="XM_033673276.1"/>
</dbReference>
<proteinExistence type="predicted"/>
<dbReference type="Proteomes" id="UP000799771">
    <property type="component" value="Unassembled WGS sequence"/>
</dbReference>